<feature type="domain" description="AAA+ ATPase" evidence="1">
    <location>
        <begin position="41"/>
        <end position="234"/>
    </location>
</feature>
<name>A0A1H9YSR3_9FIRM</name>
<dbReference type="AlphaFoldDB" id="A0A1H9YSR3"/>
<dbReference type="InterPro" id="IPR052026">
    <property type="entry name" value="ExeA_AAA_ATPase_DNA-bind"/>
</dbReference>
<organism evidence="2 3">
    <name type="scientific">Anaerobranca gottschalkii DSM 13577</name>
    <dbReference type="NCBI Taxonomy" id="1120990"/>
    <lineage>
        <taxon>Bacteria</taxon>
        <taxon>Bacillati</taxon>
        <taxon>Bacillota</taxon>
        <taxon>Clostridia</taxon>
        <taxon>Eubacteriales</taxon>
        <taxon>Proteinivoracaceae</taxon>
        <taxon>Anaerobranca</taxon>
    </lineage>
</organism>
<dbReference type="InterPro" id="IPR049945">
    <property type="entry name" value="AAA_22"/>
</dbReference>
<reference evidence="3" key="1">
    <citation type="submission" date="2016-10" db="EMBL/GenBank/DDBJ databases">
        <authorList>
            <person name="Varghese N."/>
            <person name="Submissions S."/>
        </authorList>
    </citation>
    <scope>NUCLEOTIDE SEQUENCE [LARGE SCALE GENOMIC DNA]</scope>
    <source>
        <strain evidence="3">DSM 13577</strain>
    </source>
</reference>
<dbReference type="SUPFAM" id="SSF52540">
    <property type="entry name" value="P-loop containing nucleoside triphosphate hydrolases"/>
    <property type="match status" value="1"/>
</dbReference>
<evidence type="ECO:0000313" key="2">
    <source>
        <dbReference type="EMBL" id="SES71574.1"/>
    </source>
</evidence>
<dbReference type="InterPro" id="IPR027417">
    <property type="entry name" value="P-loop_NTPase"/>
</dbReference>
<dbReference type="STRING" id="1120990.SAMN03080614_100484"/>
<sequence length="266" mass="30443">MYRTFYSLTKTPFNKEVATKDLFPSENFSETMARLTYLKDTRGIGVLTGEPGAGKTSALRHFVNNLNPSLFKPIYFPMSTGTVLDFYRGLTMELGEEPSFRKVDLFKQIQRVIYSSFYEKKITPVLILDEMQMSSNKFLTDISILFNFSMDSENPFVLILSGLPFLMDRLSLNQNQPLAQRIVMRYKMAPLKKEEVKSYIEHHLKIAGATHEIFTPHAIEAIASRSRGWPRIINNLATNALLLGYQFKANIINEEIVFKACEETGL</sequence>
<proteinExistence type="predicted"/>
<evidence type="ECO:0000313" key="3">
    <source>
        <dbReference type="Proteomes" id="UP000243819"/>
    </source>
</evidence>
<gene>
    <name evidence="2" type="ORF">SAMN03080614_100484</name>
</gene>
<accession>A0A1H9YSR3</accession>
<keyword evidence="3" id="KW-1185">Reference proteome</keyword>
<dbReference type="PANTHER" id="PTHR35894:SF1">
    <property type="entry name" value="PHOSPHORIBULOKINASE _ URIDINE KINASE FAMILY"/>
    <property type="match status" value="1"/>
</dbReference>
<dbReference type="PANTHER" id="PTHR35894">
    <property type="entry name" value="GENERAL SECRETION PATHWAY PROTEIN A-RELATED"/>
    <property type="match status" value="1"/>
</dbReference>
<dbReference type="EMBL" id="FOIF01000004">
    <property type="protein sequence ID" value="SES71574.1"/>
    <property type="molecule type" value="Genomic_DNA"/>
</dbReference>
<dbReference type="Proteomes" id="UP000243819">
    <property type="component" value="Unassembled WGS sequence"/>
</dbReference>
<dbReference type="GO" id="GO:0016887">
    <property type="term" value="F:ATP hydrolysis activity"/>
    <property type="evidence" value="ECO:0007669"/>
    <property type="project" value="InterPro"/>
</dbReference>
<dbReference type="InterPro" id="IPR003593">
    <property type="entry name" value="AAA+_ATPase"/>
</dbReference>
<dbReference type="OrthoDB" id="9815896at2"/>
<dbReference type="Gene3D" id="3.40.50.300">
    <property type="entry name" value="P-loop containing nucleotide triphosphate hydrolases"/>
    <property type="match status" value="1"/>
</dbReference>
<dbReference type="SMART" id="SM00382">
    <property type="entry name" value="AAA"/>
    <property type="match status" value="1"/>
</dbReference>
<dbReference type="RefSeq" id="WP_072907632.1">
    <property type="nucleotide sequence ID" value="NZ_FOIF01000004.1"/>
</dbReference>
<evidence type="ECO:0000259" key="1">
    <source>
        <dbReference type="SMART" id="SM00382"/>
    </source>
</evidence>
<protein>
    <submittedName>
        <fullName evidence="2">Type II secretory pathway, component ExeA (Predicted ATPase)</fullName>
    </submittedName>
</protein>
<dbReference type="Pfam" id="PF13401">
    <property type="entry name" value="AAA_22"/>
    <property type="match status" value="1"/>
</dbReference>